<gene>
    <name evidence="1" type="ORF">RSSM_06022</name>
</gene>
<reference evidence="1 2" key="1">
    <citation type="journal article" date="2013" name="Mar. Genomics">
        <title>Expression of sulfatases in Rhodopirellula baltica and the diversity of sulfatases in the genus Rhodopirellula.</title>
        <authorList>
            <person name="Wegner C.E."/>
            <person name="Richter-Heitmann T."/>
            <person name="Klindworth A."/>
            <person name="Klockow C."/>
            <person name="Richter M."/>
            <person name="Achstetter T."/>
            <person name="Glockner F.O."/>
            <person name="Harder J."/>
        </authorList>
    </citation>
    <scope>NUCLEOTIDE SEQUENCE [LARGE SCALE GENOMIC DNA]</scope>
    <source>
        <strain evidence="1 2">SM41</strain>
    </source>
</reference>
<comment type="caution">
    <text evidence="1">The sequence shown here is derived from an EMBL/GenBank/DDBJ whole genome shotgun (WGS) entry which is preliminary data.</text>
</comment>
<dbReference type="EMBL" id="ANOH01000422">
    <property type="protein sequence ID" value="EMI52553.1"/>
    <property type="molecule type" value="Genomic_DNA"/>
</dbReference>
<proteinExistence type="predicted"/>
<protein>
    <submittedName>
        <fullName evidence="1">Uncharacterized protein</fullName>
    </submittedName>
</protein>
<dbReference type="PATRIC" id="fig|1263870.3.peg.6378"/>
<evidence type="ECO:0000313" key="2">
    <source>
        <dbReference type="Proteomes" id="UP000011885"/>
    </source>
</evidence>
<organism evidence="1 2">
    <name type="scientific">Rhodopirellula sallentina SM41</name>
    <dbReference type="NCBI Taxonomy" id="1263870"/>
    <lineage>
        <taxon>Bacteria</taxon>
        <taxon>Pseudomonadati</taxon>
        <taxon>Planctomycetota</taxon>
        <taxon>Planctomycetia</taxon>
        <taxon>Pirellulales</taxon>
        <taxon>Pirellulaceae</taxon>
        <taxon>Rhodopirellula</taxon>
    </lineage>
</organism>
<dbReference type="Proteomes" id="UP000011885">
    <property type="component" value="Unassembled WGS sequence"/>
</dbReference>
<name>M5U996_9BACT</name>
<sequence>MDFSASRSVDSDAIARAPSEPTLARLTKTVNTNVRRNANRCDMGSQLKWKKGSIRNEGDYSKM</sequence>
<accession>M5U996</accession>
<keyword evidence="2" id="KW-1185">Reference proteome</keyword>
<dbReference type="AlphaFoldDB" id="M5U996"/>
<evidence type="ECO:0000313" key="1">
    <source>
        <dbReference type="EMBL" id="EMI52553.1"/>
    </source>
</evidence>